<proteinExistence type="predicted"/>
<dbReference type="RefSeq" id="WP_227308766.1">
    <property type="nucleotide sequence ID" value="NZ_JAESVA010000006.1"/>
</dbReference>
<evidence type="ECO:0000259" key="1">
    <source>
        <dbReference type="Pfam" id="PF01261"/>
    </source>
</evidence>
<dbReference type="InterPro" id="IPR036237">
    <property type="entry name" value="Xyl_isomerase-like_sf"/>
</dbReference>
<name>A0A963Z3U1_9PROT</name>
<sequence length="278" mass="30946">MQQLLVFQSLWGMQRLRGEHAAPSLADQIARIAAAGFDGVTDHFYDRTHVAPLAALLRQHGLTIEGQAFPRDVAGLEPALAMAAEFGCHHITIQPLICPMTVADCVPILQGWQRLAEQAGVAVYIETHRGRMTNDLLFTLQLLDAFPHLRFTADLSHYVTAREMELPIPDETEAQMTRILDQAWAFHGRVAGSHQVQLPLGFPQHQPWVAQFARWWQQGFASWRQRAPADATLSFTCELGPAPYAIAGADGQDLTDRWKEALLLKDKARALWADGDQG</sequence>
<keyword evidence="2" id="KW-0413">Isomerase</keyword>
<evidence type="ECO:0000313" key="2">
    <source>
        <dbReference type="EMBL" id="MCB8882099.1"/>
    </source>
</evidence>
<dbReference type="AlphaFoldDB" id="A0A963Z3U1"/>
<protein>
    <submittedName>
        <fullName evidence="2">Sugar phosphate isomerase/epimerase</fullName>
    </submittedName>
</protein>
<feature type="domain" description="Xylose isomerase-like TIM barrel" evidence="1">
    <location>
        <begin position="30"/>
        <end position="174"/>
    </location>
</feature>
<keyword evidence="3" id="KW-1185">Reference proteome</keyword>
<gene>
    <name evidence="2" type="ORF">ACELLULO517_17775</name>
</gene>
<dbReference type="SUPFAM" id="SSF51658">
    <property type="entry name" value="Xylose isomerase-like"/>
    <property type="match status" value="1"/>
</dbReference>
<dbReference type="Pfam" id="PF01261">
    <property type="entry name" value="AP_endonuc_2"/>
    <property type="match status" value="1"/>
</dbReference>
<dbReference type="Gene3D" id="3.20.20.150">
    <property type="entry name" value="Divalent-metal-dependent TIM barrel enzymes"/>
    <property type="match status" value="1"/>
</dbReference>
<dbReference type="GO" id="GO:0016853">
    <property type="term" value="F:isomerase activity"/>
    <property type="evidence" value="ECO:0007669"/>
    <property type="project" value="UniProtKB-KW"/>
</dbReference>
<reference evidence="2 3" key="1">
    <citation type="journal article" date="2021" name="Microorganisms">
        <title>Acidisoma silvae sp. nov. and Acidisomacellulosilytica sp. nov., Two Acidophilic Bacteria Isolated from Decaying Wood, Hydrolyzing Cellulose and Producing Poly-3-hydroxybutyrate.</title>
        <authorList>
            <person name="Mieszkin S."/>
            <person name="Pouder E."/>
            <person name="Uroz S."/>
            <person name="Simon-Colin C."/>
            <person name="Alain K."/>
        </authorList>
    </citation>
    <scope>NUCLEOTIDE SEQUENCE [LARGE SCALE GENOMIC DNA]</scope>
    <source>
        <strain evidence="2 3">HW T5.17</strain>
    </source>
</reference>
<accession>A0A963Z3U1</accession>
<comment type="caution">
    <text evidence="2">The sequence shown here is derived from an EMBL/GenBank/DDBJ whole genome shotgun (WGS) entry which is preliminary data.</text>
</comment>
<dbReference type="Proteomes" id="UP000721844">
    <property type="component" value="Unassembled WGS sequence"/>
</dbReference>
<dbReference type="InterPro" id="IPR013022">
    <property type="entry name" value="Xyl_isomerase-like_TIM-brl"/>
</dbReference>
<dbReference type="EMBL" id="JAESVA010000006">
    <property type="protein sequence ID" value="MCB8882099.1"/>
    <property type="molecule type" value="Genomic_DNA"/>
</dbReference>
<organism evidence="2 3">
    <name type="scientific">Acidisoma cellulosilyticum</name>
    <dbReference type="NCBI Taxonomy" id="2802395"/>
    <lineage>
        <taxon>Bacteria</taxon>
        <taxon>Pseudomonadati</taxon>
        <taxon>Pseudomonadota</taxon>
        <taxon>Alphaproteobacteria</taxon>
        <taxon>Acetobacterales</taxon>
        <taxon>Acidocellaceae</taxon>
        <taxon>Acidisoma</taxon>
    </lineage>
</organism>
<evidence type="ECO:0000313" key="3">
    <source>
        <dbReference type="Proteomes" id="UP000721844"/>
    </source>
</evidence>